<dbReference type="RefSeq" id="XP_004365731.1">
    <property type="nucleotide sequence ID" value="XM_004365674.2"/>
</dbReference>
<dbReference type="PANTHER" id="PTHR11046:SF0">
    <property type="entry name" value="OLIGORIBONUCLEASE, MITOCHONDRIAL"/>
    <property type="match status" value="1"/>
</dbReference>
<dbReference type="AlphaFoldDB" id="A0A0D2VHD7"/>
<reference evidence="7" key="1">
    <citation type="submission" date="2011-02" db="EMBL/GenBank/DDBJ databases">
        <title>The Genome Sequence of Capsaspora owczarzaki ATCC 30864.</title>
        <authorList>
            <person name="Russ C."/>
            <person name="Cuomo C."/>
            <person name="Burger G."/>
            <person name="Gray M.W."/>
            <person name="Holland P.W.H."/>
            <person name="King N."/>
            <person name="Lang F.B.F."/>
            <person name="Roger A.J."/>
            <person name="Ruiz-Trillo I."/>
            <person name="Young S.K."/>
            <person name="Zeng Q."/>
            <person name="Gargeya S."/>
            <person name="Alvarado L."/>
            <person name="Berlin A."/>
            <person name="Chapman S.B."/>
            <person name="Chen Z."/>
            <person name="Freedman E."/>
            <person name="Gellesch M."/>
            <person name="Goldberg J."/>
            <person name="Griggs A."/>
            <person name="Gujja S."/>
            <person name="Heilman E."/>
            <person name="Heiman D."/>
            <person name="Howarth C."/>
            <person name="Mehta T."/>
            <person name="Neiman D."/>
            <person name="Pearson M."/>
            <person name="Roberts A."/>
            <person name="Saif S."/>
            <person name="Shea T."/>
            <person name="Shenoy N."/>
            <person name="Sisk P."/>
            <person name="Stolte C."/>
            <person name="Sykes S."/>
            <person name="White J."/>
            <person name="Yandava C."/>
            <person name="Haas B."/>
            <person name="Nusbaum C."/>
            <person name="Birren B."/>
        </authorList>
    </citation>
    <scope>NUCLEOTIDE SEQUENCE</scope>
    <source>
        <strain evidence="7">ATCC 30864</strain>
    </source>
</reference>
<keyword evidence="3" id="KW-0378">Hydrolase</keyword>
<evidence type="ECO:0000313" key="7">
    <source>
        <dbReference type="Proteomes" id="UP000008743"/>
    </source>
</evidence>
<proteinExistence type="inferred from homology"/>
<dbReference type="GO" id="GO:0005739">
    <property type="term" value="C:mitochondrion"/>
    <property type="evidence" value="ECO:0007669"/>
    <property type="project" value="TreeGrafter"/>
</dbReference>
<evidence type="ECO:0000256" key="2">
    <source>
        <dbReference type="ARBA" id="ARBA00022722"/>
    </source>
</evidence>
<gene>
    <name evidence="6" type="ORF">CAOG_000860</name>
</gene>
<dbReference type="SMART" id="SM00479">
    <property type="entry name" value="EXOIII"/>
    <property type="match status" value="1"/>
</dbReference>
<dbReference type="OrthoDB" id="270189at2759"/>
<evidence type="ECO:0000313" key="6">
    <source>
        <dbReference type="EMBL" id="KJE89377.1"/>
    </source>
</evidence>
<dbReference type="GO" id="GO:0003676">
    <property type="term" value="F:nucleic acid binding"/>
    <property type="evidence" value="ECO:0007669"/>
    <property type="project" value="InterPro"/>
</dbReference>
<dbReference type="STRING" id="595528.A0A0D2VHD7"/>
<dbReference type="InterPro" id="IPR022894">
    <property type="entry name" value="Oligoribonuclease"/>
</dbReference>
<evidence type="ECO:0000256" key="4">
    <source>
        <dbReference type="ARBA" id="ARBA00022839"/>
    </source>
</evidence>
<feature type="domain" description="Exonuclease" evidence="5">
    <location>
        <begin position="7"/>
        <end position="180"/>
    </location>
</feature>
<dbReference type="eggNOG" id="KOG3242">
    <property type="taxonomic scope" value="Eukaryota"/>
</dbReference>
<evidence type="ECO:0000256" key="3">
    <source>
        <dbReference type="ARBA" id="ARBA00022801"/>
    </source>
</evidence>
<evidence type="ECO:0000259" key="5">
    <source>
        <dbReference type="SMART" id="SM00479"/>
    </source>
</evidence>
<dbReference type="NCBIfam" id="NF003765">
    <property type="entry name" value="PRK05359.1"/>
    <property type="match status" value="1"/>
</dbReference>
<dbReference type="OMA" id="AFFHYRN"/>
<dbReference type="Gene3D" id="3.30.420.10">
    <property type="entry name" value="Ribonuclease H-like superfamily/Ribonuclease H"/>
    <property type="match status" value="1"/>
</dbReference>
<keyword evidence="7" id="KW-1185">Reference proteome</keyword>
<name>A0A0D2VHD7_CAPO3</name>
<dbReference type="InterPro" id="IPR012337">
    <property type="entry name" value="RNaseH-like_sf"/>
</dbReference>
<keyword evidence="4" id="KW-0269">Exonuclease</keyword>
<dbReference type="InterPro" id="IPR036397">
    <property type="entry name" value="RNaseH_sf"/>
</dbReference>
<dbReference type="FunFam" id="3.30.420.10:FF:000003">
    <property type="entry name" value="Oligoribonuclease"/>
    <property type="match status" value="1"/>
</dbReference>
<accession>A0A0D2VHD7</accession>
<dbReference type="PhylomeDB" id="A0A0D2VHD7"/>
<dbReference type="Pfam" id="PF00929">
    <property type="entry name" value="RNase_T"/>
    <property type="match status" value="1"/>
</dbReference>
<comment type="similarity">
    <text evidence="1">Belongs to the oligoribonuclease family.</text>
</comment>
<keyword evidence="2" id="KW-0540">Nuclease</keyword>
<organism evidence="6 7">
    <name type="scientific">Capsaspora owczarzaki (strain ATCC 30864)</name>
    <dbReference type="NCBI Taxonomy" id="595528"/>
    <lineage>
        <taxon>Eukaryota</taxon>
        <taxon>Filasterea</taxon>
        <taxon>Capsaspora</taxon>
    </lineage>
</organism>
<dbReference type="EMBL" id="KE346360">
    <property type="protein sequence ID" value="KJE89377.1"/>
    <property type="molecule type" value="Genomic_DNA"/>
</dbReference>
<dbReference type="InParanoid" id="A0A0D2VHD7"/>
<dbReference type="GO" id="GO:0000175">
    <property type="term" value="F:3'-5'-RNA exonuclease activity"/>
    <property type="evidence" value="ECO:0007669"/>
    <property type="project" value="InterPro"/>
</dbReference>
<dbReference type="CDD" id="cd06135">
    <property type="entry name" value="Orn"/>
    <property type="match status" value="1"/>
</dbReference>
<dbReference type="Proteomes" id="UP000008743">
    <property type="component" value="Unassembled WGS sequence"/>
</dbReference>
<protein>
    <submittedName>
        <fullName evidence="6">REXO2 protein</fullName>
    </submittedName>
</protein>
<sequence>MEDLSTRMIWVDLEMTGLDVSTETIIEMACIVTDSRGNILAEGPDIIIHQPDEVLDRMNDWCKEHHGASGLTAAVRASTTSLAEAEEVMLAFVREHTSKGCVLAGNTIHMDKRFLDRYMPKFSAHLHYRLIDVSTLKELCRRWYPAIFANAPPKQGLHRALDDIKESIQELVYYQSNMFK</sequence>
<evidence type="ECO:0000256" key="1">
    <source>
        <dbReference type="ARBA" id="ARBA00009921"/>
    </source>
</evidence>
<dbReference type="InterPro" id="IPR013520">
    <property type="entry name" value="Ribonucl_H"/>
</dbReference>
<dbReference type="SUPFAM" id="SSF53098">
    <property type="entry name" value="Ribonuclease H-like"/>
    <property type="match status" value="1"/>
</dbReference>
<dbReference type="PANTHER" id="PTHR11046">
    <property type="entry name" value="OLIGORIBONUCLEASE, MITOCHONDRIAL"/>
    <property type="match status" value="1"/>
</dbReference>
<dbReference type="FunCoup" id="A0A0D2VHD7">
    <property type="interactions" value="454"/>
</dbReference>